<dbReference type="PANTHER" id="PTHR43283:SF3">
    <property type="entry name" value="BETA-LACTAMASE FAMILY PROTEIN (AFU_ORTHOLOGUE AFUA_5G07500)"/>
    <property type="match status" value="1"/>
</dbReference>
<sequence length="405" mass="44016">MPPPTLPEVQKDAFDRILSEAVESKSTPALFFGVTNAEGPIYMRTMGTKLVDDPTSEPIDEDTVFWLCSQTKLITSIAALQLIEQGKITLDTPVETRAAQLQRRPPRRKITFGQLLNHSSGLDYFVDGTTPMTGPARIMPVAYSHHYKDGEGVSKFFEIVKGSFPGVPLRFEPGNGFAYGFSTDCAGFIVERLSGKSLEQYFQDHIFAPLGITSASFYLTPPLKSRLLPLSYRNKSGGVEPWKGPHVVNQDLAAHVAGRVHLGGVGLHMSQKDYLTILRHLLQIKGGTVTNRILSRASVDSMFAPTLPPVGAAIFNEFIGLMMGPTLGLPAGDAQFGRGLFVTTEDVPGKRRKGSGAWAGWAATSFFLDPTTGVAAVFATQIAPTGDETHEQLYALLERELYAGL</sequence>
<evidence type="ECO:0000313" key="3">
    <source>
        <dbReference type="Proteomes" id="UP000620124"/>
    </source>
</evidence>
<dbReference type="InterPro" id="IPR001466">
    <property type="entry name" value="Beta-lactam-related"/>
</dbReference>
<dbReference type="OrthoDB" id="428260at2759"/>
<dbReference type="Gene3D" id="3.40.710.10">
    <property type="entry name" value="DD-peptidase/beta-lactamase superfamily"/>
    <property type="match status" value="1"/>
</dbReference>
<accession>A0A8H6XAD9</accession>
<comment type="caution">
    <text evidence="2">The sequence shown here is derived from an EMBL/GenBank/DDBJ whole genome shotgun (WGS) entry which is preliminary data.</text>
</comment>
<proteinExistence type="predicted"/>
<evidence type="ECO:0000259" key="1">
    <source>
        <dbReference type="Pfam" id="PF00144"/>
    </source>
</evidence>
<gene>
    <name evidence="2" type="ORF">MVEN_02123700</name>
</gene>
<dbReference type="Proteomes" id="UP000620124">
    <property type="component" value="Unassembled WGS sequence"/>
</dbReference>
<evidence type="ECO:0000313" key="2">
    <source>
        <dbReference type="EMBL" id="KAF7336874.1"/>
    </source>
</evidence>
<dbReference type="PANTHER" id="PTHR43283">
    <property type="entry name" value="BETA-LACTAMASE-RELATED"/>
    <property type="match status" value="1"/>
</dbReference>
<feature type="domain" description="Beta-lactamase-related" evidence="1">
    <location>
        <begin position="14"/>
        <end position="394"/>
    </location>
</feature>
<organism evidence="2 3">
    <name type="scientific">Mycena venus</name>
    <dbReference type="NCBI Taxonomy" id="2733690"/>
    <lineage>
        <taxon>Eukaryota</taxon>
        <taxon>Fungi</taxon>
        <taxon>Dikarya</taxon>
        <taxon>Basidiomycota</taxon>
        <taxon>Agaricomycotina</taxon>
        <taxon>Agaricomycetes</taxon>
        <taxon>Agaricomycetidae</taxon>
        <taxon>Agaricales</taxon>
        <taxon>Marasmiineae</taxon>
        <taxon>Mycenaceae</taxon>
        <taxon>Mycena</taxon>
    </lineage>
</organism>
<protein>
    <recommendedName>
        <fullName evidence="1">Beta-lactamase-related domain-containing protein</fullName>
    </recommendedName>
</protein>
<dbReference type="SUPFAM" id="SSF56601">
    <property type="entry name" value="beta-lactamase/transpeptidase-like"/>
    <property type="match status" value="1"/>
</dbReference>
<dbReference type="AlphaFoldDB" id="A0A8H6XAD9"/>
<dbReference type="Pfam" id="PF00144">
    <property type="entry name" value="Beta-lactamase"/>
    <property type="match status" value="1"/>
</dbReference>
<dbReference type="InterPro" id="IPR012338">
    <property type="entry name" value="Beta-lactam/transpept-like"/>
</dbReference>
<reference evidence="2" key="1">
    <citation type="submission" date="2020-05" db="EMBL/GenBank/DDBJ databases">
        <title>Mycena genomes resolve the evolution of fungal bioluminescence.</title>
        <authorList>
            <person name="Tsai I.J."/>
        </authorList>
    </citation>
    <scope>NUCLEOTIDE SEQUENCE</scope>
    <source>
        <strain evidence="2">CCC161011</strain>
    </source>
</reference>
<dbReference type="InterPro" id="IPR050789">
    <property type="entry name" value="Diverse_Enzym_Activities"/>
</dbReference>
<name>A0A8H6XAD9_9AGAR</name>
<keyword evidence="3" id="KW-1185">Reference proteome</keyword>
<dbReference type="EMBL" id="JACAZI010000022">
    <property type="protein sequence ID" value="KAF7336874.1"/>
    <property type="molecule type" value="Genomic_DNA"/>
</dbReference>